<evidence type="ECO:0000313" key="3">
    <source>
        <dbReference type="Proteomes" id="UP000054630"/>
    </source>
</evidence>
<sequence length="72" mass="8231">MFITFLFLANTLLLVQPAASYLYGGTSNDEIRFMNECSSLPHIEERLGQDDYFTLLDQCVQERLAQKAAGRR</sequence>
<evidence type="ECO:0000256" key="1">
    <source>
        <dbReference type="SAM" id="SignalP"/>
    </source>
</evidence>
<dbReference type="OrthoDB" id="5916910at2759"/>
<accession>A0A0V0SG48</accession>
<evidence type="ECO:0000313" key="2">
    <source>
        <dbReference type="EMBL" id="KRX25775.1"/>
    </source>
</evidence>
<feature type="chain" id="PRO_5006868583" evidence="1">
    <location>
        <begin position="21"/>
        <end position="72"/>
    </location>
</feature>
<reference evidence="2 3" key="1">
    <citation type="submission" date="2015-01" db="EMBL/GenBank/DDBJ databases">
        <title>Evolution of Trichinella species and genotypes.</title>
        <authorList>
            <person name="Korhonen P.K."/>
            <person name="Edoardo P."/>
            <person name="Giuseppe L.R."/>
            <person name="Gasser R.B."/>
        </authorList>
    </citation>
    <scope>NUCLEOTIDE SEQUENCE [LARGE SCALE GENOMIC DNA]</scope>
    <source>
        <strain evidence="2">ISS37</strain>
    </source>
</reference>
<name>A0A0V0SG48_9BILA</name>
<organism evidence="2 3">
    <name type="scientific">Trichinella nelsoni</name>
    <dbReference type="NCBI Taxonomy" id="6336"/>
    <lineage>
        <taxon>Eukaryota</taxon>
        <taxon>Metazoa</taxon>
        <taxon>Ecdysozoa</taxon>
        <taxon>Nematoda</taxon>
        <taxon>Enoplea</taxon>
        <taxon>Dorylaimia</taxon>
        <taxon>Trichinellida</taxon>
        <taxon>Trichinellidae</taxon>
        <taxon>Trichinella</taxon>
    </lineage>
</organism>
<dbReference type="EMBL" id="JYDL01000010">
    <property type="protein sequence ID" value="KRX25775.1"/>
    <property type="molecule type" value="Genomic_DNA"/>
</dbReference>
<dbReference type="Proteomes" id="UP000054630">
    <property type="component" value="Unassembled WGS sequence"/>
</dbReference>
<dbReference type="AlphaFoldDB" id="A0A0V0SG48"/>
<comment type="caution">
    <text evidence="2">The sequence shown here is derived from an EMBL/GenBank/DDBJ whole genome shotgun (WGS) entry which is preliminary data.</text>
</comment>
<protein>
    <submittedName>
        <fullName evidence="2">Uncharacterized protein</fullName>
    </submittedName>
</protein>
<feature type="signal peptide" evidence="1">
    <location>
        <begin position="1"/>
        <end position="20"/>
    </location>
</feature>
<keyword evidence="1" id="KW-0732">Signal</keyword>
<gene>
    <name evidence="2" type="ORF">T07_10045</name>
</gene>
<proteinExistence type="predicted"/>
<keyword evidence="3" id="KW-1185">Reference proteome</keyword>